<dbReference type="PROSITE" id="PS50110">
    <property type="entry name" value="RESPONSE_REGULATORY"/>
    <property type="match status" value="1"/>
</dbReference>
<evidence type="ECO:0000313" key="4">
    <source>
        <dbReference type="Proteomes" id="UP000609172"/>
    </source>
</evidence>
<feature type="domain" description="Response regulatory" evidence="2">
    <location>
        <begin position="5"/>
        <end position="125"/>
    </location>
</feature>
<dbReference type="PANTHER" id="PTHR44520">
    <property type="entry name" value="RESPONSE REGULATOR RCP1-RELATED"/>
    <property type="match status" value="1"/>
</dbReference>
<dbReference type="GO" id="GO:0000160">
    <property type="term" value="P:phosphorelay signal transduction system"/>
    <property type="evidence" value="ECO:0007669"/>
    <property type="project" value="InterPro"/>
</dbReference>
<proteinExistence type="predicted"/>
<keyword evidence="4" id="KW-1185">Reference proteome</keyword>
<comment type="caution">
    <text evidence="3">The sequence shown here is derived from an EMBL/GenBank/DDBJ whole genome shotgun (WGS) entry which is preliminary data.</text>
</comment>
<evidence type="ECO:0000313" key="3">
    <source>
        <dbReference type="EMBL" id="MBK0370218.1"/>
    </source>
</evidence>
<dbReference type="RefSeq" id="WP_200106340.1">
    <property type="nucleotide sequence ID" value="NZ_JAEHFV010000003.1"/>
</dbReference>
<keyword evidence="1" id="KW-0597">Phosphoprotein</keyword>
<dbReference type="InterPro" id="IPR001789">
    <property type="entry name" value="Sig_transdc_resp-reg_receiver"/>
</dbReference>
<dbReference type="SUPFAM" id="SSF52172">
    <property type="entry name" value="CheY-like"/>
    <property type="match status" value="1"/>
</dbReference>
<dbReference type="InterPro" id="IPR052893">
    <property type="entry name" value="TCS_response_regulator"/>
</dbReference>
<name>A0A934UK57_9FLAO</name>
<protein>
    <submittedName>
        <fullName evidence="3">Response regulator</fullName>
    </submittedName>
</protein>
<evidence type="ECO:0000259" key="2">
    <source>
        <dbReference type="PROSITE" id="PS50110"/>
    </source>
</evidence>
<evidence type="ECO:0000256" key="1">
    <source>
        <dbReference type="PROSITE-ProRule" id="PRU00169"/>
    </source>
</evidence>
<dbReference type="EMBL" id="JAEHFV010000003">
    <property type="protein sequence ID" value="MBK0370218.1"/>
    <property type="molecule type" value="Genomic_DNA"/>
</dbReference>
<dbReference type="Proteomes" id="UP000609172">
    <property type="component" value="Unassembled WGS sequence"/>
</dbReference>
<dbReference type="PANTHER" id="PTHR44520:SF2">
    <property type="entry name" value="RESPONSE REGULATOR RCP1"/>
    <property type="match status" value="1"/>
</dbReference>
<dbReference type="Gene3D" id="3.40.50.2300">
    <property type="match status" value="1"/>
</dbReference>
<feature type="modified residue" description="4-aspartylphosphate" evidence="1">
    <location>
        <position position="58"/>
    </location>
</feature>
<reference evidence="3" key="1">
    <citation type="submission" date="2020-12" db="EMBL/GenBank/DDBJ databases">
        <title>Bacterial novel species Flavobacterium sp. SE-1-e isolated from soil.</title>
        <authorList>
            <person name="Jung H.-Y."/>
        </authorList>
    </citation>
    <scope>NUCLEOTIDE SEQUENCE</scope>
    <source>
        <strain evidence="3">SE-1-e</strain>
    </source>
</reference>
<dbReference type="SMART" id="SM00448">
    <property type="entry name" value="REC"/>
    <property type="match status" value="1"/>
</dbReference>
<gene>
    <name evidence="3" type="ORF">I5M07_10235</name>
</gene>
<sequence>MKYQKVLLIDDDLDDQEIFVLAVEEISSELKCIICHNSDEALRQLQENQTEVDVVFLDWNLPGSSGYEILMQLKSISGMENVPIIIFSTSSDQQTMQKAFDLGASDFITKPNRLHLLVASLTPILT</sequence>
<organism evidence="3 4">
    <name type="scientific">Flavobacterium agrisoli</name>
    <dbReference type="NCBI Taxonomy" id="2793066"/>
    <lineage>
        <taxon>Bacteria</taxon>
        <taxon>Pseudomonadati</taxon>
        <taxon>Bacteroidota</taxon>
        <taxon>Flavobacteriia</taxon>
        <taxon>Flavobacteriales</taxon>
        <taxon>Flavobacteriaceae</taxon>
        <taxon>Flavobacterium</taxon>
    </lineage>
</organism>
<dbReference type="Pfam" id="PF00072">
    <property type="entry name" value="Response_reg"/>
    <property type="match status" value="1"/>
</dbReference>
<dbReference type="AlphaFoldDB" id="A0A934UK57"/>
<accession>A0A934UK57</accession>
<dbReference type="InterPro" id="IPR011006">
    <property type="entry name" value="CheY-like_superfamily"/>
</dbReference>